<evidence type="ECO:0000256" key="5">
    <source>
        <dbReference type="ARBA" id="ARBA00022989"/>
    </source>
</evidence>
<comment type="subcellular location">
    <subcellularLocation>
        <location evidence="1">Cell membrane</location>
        <topology evidence="1">Multi-pass membrane protein</topology>
    </subcellularLocation>
</comment>
<dbReference type="InterPro" id="IPR001123">
    <property type="entry name" value="LeuE-type"/>
</dbReference>
<keyword evidence="4 7" id="KW-0812">Transmembrane</keyword>
<keyword evidence="9" id="KW-1185">Reference proteome</keyword>
<dbReference type="AlphaFoldDB" id="A0A1H9ENV1"/>
<dbReference type="Proteomes" id="UP000199233">
    <property type="component" value="Unassembled WGS sequence"/>
</dbReference>
<organism evidence="8 9">
    <name type="scientific">Solimonas aquatica</name>
    <dbReference type="NCBI Taxonomy" id="489703"/>
    <lineage>
        <taxon>Bacteria</taxon>
        <taxon>Pseudomonadati</taxon>
        <taxon>Pseudomonadota</taxon>
        <taxon>Gammaproteobacteria</taxon>
        <taxon>Nevskiales</taxon>
        <taxon>Nevskiaceae</taxon>
        <taxon>Solimonas</taxon>
    </lineage>
</organism>
<feature type="transmembrane region" description="Helical" evidence="7">
    <location>
        <begin position="148"/>
        <end position="167"/>
    </location>
</feature>
<evidence type="ECO:0000256" key="4">
    <source>
        <dbReference type="ARBA" id="ARBA00022692"/>
    </source>
</evidence>
<name>A0A1H9ENV1_9GAMM</name>
<evidence type="ECO:0000256" key="3">
    <source>
        <dbReference type="ARBA" id="ARBA00022475"/>
    </source>
</evidence>
<comment type="similarity">
    <text evidence="2">Belongs to the Rht family.</text>
</comment>
<evidence type="ECO:0000256" key="7">
    <source>
        <dbReference type="SAM" id="Phobius"/>
    </source>
</evidence>
<protein>
    <submittedName>
        <fullName evidence="8">Threonine/homoserine/homoserine lactone efflux protein</fullName>
    </submittedName>
</protein>
<evidence type="ECO:0000256" key="2">
    <source>
        <dbReference type="ARBA" id="ARBA00007928"/>
    </source>
</evidence>
<reference evidence="8 9" key="1">
    <citation type="submission" date="2016-10" db="EMBL/GenBank/DDBJ databases">
        <authorList>
            <person name="de Groot N.N."/>
        </authorList>
    </citation>
    <scope>NUCLEOTIDE SEQUENCE [LARGE SCALE GENOMIC DNA]</scope>
    <source>
        <strain evidence="8 9">DSM 25927</strain>
    </source>
</reference>
<evidence type="ECO:0000256" key="6">
    <source>
        <dbReference type="ARBA" id="ARBA00023136"/>
    </source>
</evidence>
<gene>
    <name evidence="8" type="ORF">SAMN04488038_105102</name>
</gene>
<feature type="transmembrane region" description="Helical" evidence="7">
    <location>
        <begin position="188"/>
        <end position="207"/>
    </location>
</feature>
<evidence type="ECO:0000313" key="9">
    <source>
        <dbReference type="Proteomes" id="UP000199233"/>
    </source>
</evidence>
<dbReference type="GO" id="GO:0005886">
    <property type="term" value="C:plasma membrane"/>
    <property type="evidence" value="ECO:0007669"/>
    <property type="project" value="UniProtKB-SubCell"/>
</dbReference>
<dbReference type="Pfam" id="PF01810">
    <property type="entry name" value="LysE"/>
    <property type="match status" value="1"/>
</dbReference>
<dbReference type="GO" id="GO:0042970">
    <property type="term" value="F:homoserine transmembrane transporter activity"/>
    <property type="evidence" value="ECO:0007669"/>
    <property type="project" value="TreeGrafter"/>
</dbReference>
<keyword evidence="6 7" id="KW-0472">Membrane</keyword>
<proteinExistence type="inferred from homology"/>
<evidence type="ECO:0000256" key="1">
    <source>
        <dbReference type="ARBA" id="ARBA00004651"/>
    </source>
</evidence>
<evidence type="ECO:0000313" key="8">
    <source>
        <dbReference type="EMBL" id="SEQ27282.1"/>
    </source>
</evidence>
<feature type="transmembrane region" description="Helical" evidence="7">
    <location>
        <begin position="42"/>
        <end position="67"/>
    </location>
</feature>
<accession>A0A1H9ENV1</accession>
<sequence>MSLSTWWLFVVTVFLLCGTPGPNMLHILSRSVSVGARRSWPAMAGCLSAVLLVLCASAAGLGALLLASPRVFEALRYAGVAYLLWLGIRSWRSGDAPLDVNESNLLGGSLSRASLFRGGLLVSLSNPKLLLFATAFLPQFVNRTQPQLPQFALLVASFGLCELFWYLTYAFGGQQLRRHLSRPALRRLFDRLTGAIFLGFGVLLLRYRPQ</sequence>
<dbReference type="PANTHER" id="PTHR30086:SF14">
    <property type="entry name" value="HOMOSERINE_HOMOSERINE LACTONE EFFLUX PROTEIN"/>
    <property type="match status" value="1"/>
</dbReference>
<keyword evidence="3" id="KW-1003">Cell membrane</keyword>
<dbReference type="EMBL" id="FOFS01000005">
    <property type="protein sequence ID" value="SEQ27282.1"/>
    <property type="molecule type" value="Genomic_DNA"/>
</dbReference>
<dbReference type="PIRSF" id="PIRSF006324">
    <property type="entry name" value="LeuE"/>
    <property type="match status" value="1"/>
</dbReference>
<keyword evidence="5 7" id="KW-1133">Transmembrane helix</keyword>
<dbReference type="PANTHER" id="PTHR30086">
    <property type="entry name" value="ARGININE EXPORTER PROTEIN ARGO"/>
    <property type="match status" value="1"/>
</dbReference>
<dbReference type="OrthoDB" id="9804822at2"/>
<dbReference type="RefSeq" id="WP_093284098.1">
    <property type="nucleotide sequence ID" value="NZ_FOFS01000005.1"/>
</dbReference>